<comment type="caution">
    <text evidence="1">The sequence shown here is derived from an EMBL/GenBank/DDBJ whole genome shotgun (WGS) entry which is preliminary data.</text>
</comment>
<protein>
    <submittedName>
        <fullName evidence="1">Uncharacterized protein</fullName>
    </submittedName>
</protein>
<organism evidence="1 2">
    <name type="scientific">Vaccinium darrowii</name>
    <dbReference type="NCBI Taxonomy" id="229202"/>
    <lineage>
        <taxon>Eukaryota</taxon>
        <taxon>Viridiplantae</taxon>
        <taxon>Streptophyta</taxon>
        <taxon>Embryophyta</taxon>
        <taxon>Tracheophyta</taxon>
        <taxon>Spermatophyta</taxon>
        <taxon>Magnoliopsida</taxon>
        <taxon>eudicotyledons</taxon>
        <taxon>Gunneridae</taxon>
        <taxon>Pentapetalae</taxon>
        <taxon>asterids</taxon>
        <taxon>Ericales</taxon>
        <taxon>Ericaceae</taxon>
        <taxon>Vaccinioideae</taxon>
        <taxon>Vaccinieae</taxon>
        <taxon>Vaccinium</taxon>
    </lineage>
</organism>
<sequence length="622" mass="68358">MSPLLLLFLSLLFPSHSLSYPFNTAYYIDCGGQTNSTDRFATHWLSDRFYTSGQDGLVSQPLRFADLEEKTLRFFPISSGKKNCYIIPVPNGRYYIRTFTVYDNYDGKAHAPSFDVSVEGTLVFSWRSPWPPGLDLTGAYSDLFAFVDDGEADVCFYSIATDSPVIASLELVQVDPASYDSASLGNNSILVNYGRLSSGSEQWGPGFSNDTDLFGRSWQSGAEFRSQYSGKIKAVSALKNVVNTDQSPNYFPEKLYQTALTVTGNGFLEYLLQVDAKLDYLVWFHFAEIDVSVNGPGQRVFDVWINEQNVSRVDIYKQVGSFAAYSWYYTVHNLSSTTLSVKLVPIVGAPIICGLENYAIVPADLSTVPDQVIAMRSLKESLGVPVRMGWNGDPCAPTNWDAWEGVTCHPNKDETALVISQIDLASQGLKGYISDQISLLTNLVSLNLSTNSLGGSLPSGLGQNSLIKLDLSRNQFTGSIPDSLADSHLQLVILNDNSLEGRVPEEIYSIGVHGGAIDLSGNKGLCGVPSLPDCPLFWGSNGLSTGGKIAIGISSLILFCMLSLAVYVCCIRRRRYDYDFSLPQELMALSAKRNRYHRQKSLMALEMESQHAKGFIPNLNSS</sequence>
<gene>
    <name evidence="1" type="ORF">Vadar_012086</name>
</gene>
<dbReference type="Proteomes" id="UP000828048">
    <property type="component" value="Chromosome 2"/>
</dbReference>
<keyword evidence="2" id="KW-1185">Reference proteome</keyword>
<accession>A0ACB7WZT3</accession>
<name>A0ACB7WZT3_9ERIC</name>
<reference evidence="1 2" key="1">
    <citation type="journal article" date="2021" name="Hortic Res">
        <title>High-quality reference genome and annotation aids understanding of berry development for evergreen blueberry (Vaccinium darrowii).</title>
        <authorList>
            <person name="Yu J."/>
            <person name="Hulse-Kemp A.M."/>
            <person name="Babiker E."/>
            <person name="Staton M."/>
        </authorList>
    </citation>
    <scope>NUCLEOTIDE SEQUENCE [LARGE SCALE GENOMIC DNA]</scope>
    <source>
        <strain evidence="2">cv. NJ 8807/NJ 8810</strain>
        <tissue evidence="1">Young leaf</tissue>
    </source>
</reference>
<evidence type="ECO:0000313" key="2">
    <source>
        <dbReference type="Proteomes" id="UP000828048"/>
    </source>
</evidence>
<proteinExistence type="predicted"/>
<dbReference type="EMBL" id="CM037152">
    <property type="protein sequence ID" value="KAH7834031.1"/>
    <property type="molecule type" value="Genomic_DNA"/>
</dbReference>
<evidence type="ECO:0000313" key="1">
    <source>
        <dbReference type="EMBL" id="KAH7834031.1"/>
    </source>
</evidence>